<reference evidence="2" key="1">
    <citation type="journal article" date="2009" name="PLoS Genet.">
        <title>Sequencing, mapping, and analysis of 27,455 maize full-length cDNAs.</title>
        <authorList>
            <person name="Soderlund C."/>
            <person name="Descour A."/>
            <person name="Kudrna D."/>
            <person name="Bomhoff M."/>
            <person name="Boyd L."/>
            <person name="Currie J."/>
            <person name="Angelova A."/>
            <person name="Collura K."/>
            <person name="Wissotski M."/>
            <person name="Ashley E."/>
            <person name="Morrow D."/>
            <person name="Fernandes J."/>
            <person name="Walbot V."/>
            <person name="Yu Y."/>
        </authorList>
    </citation>
    <scope>NUCLEOTIDE SEQUENCE</scope>
    <source>
        <strain evidence="2">B73</strain>
    </source>
</reference>
<name>C4J4F5_MAIZE</name>
<protein>
    <submittedName>
        <fullName evidence="2">Uncharacterized protein</fullName>
    </submittedName>
</protein>
<evidence type="ECO:0000313" key="2">
    <source>
        <dbReference type="EMBL" id="ACR36055.1"/>
    </source>
</evidence>
<evidence type="ECO:0000256" key="1">
    <source>
        <dbReference type="SAM" id="MobiDB-lite"/>
    </source>
</evidence>
<reference evidence="2" key="2">
    <citation type="submission" date="2012-06" db="EMBL/GenBank/DDBJ databases">
        <authorList>
            <person name="Yu Y."/>
            <person name="Currie J."/>
            <person name="Lomeli R."/>
            <person name="Angelova A."/>
            <person name="Collura K."/>
            <person name="Wissotski M."/>
            <person name="Campos D."/>
            <person name="Kudrna D."/>
            <person name="Golser W."/>
            <person name="Ashely E."/>
            <person name="Descour A."/>
            <person name="Fernandes J."/>
            <person name="Soderlund C."/>
            <person name="Walbot V."/>
        </authorList>
    </citation>
    <scope>NUCLEOTIDE SEQUENCE</scope>
    <source>
        <strain evidence="2">B73</strain>
    </source>
</reference>
<proteinExistence type="evidence at transcript level"/>
<accession>C4J4F5</accession>
<feature type="compositionally biased region" description="Basic residues" evidence="1">
    <location>
        <begin position="85"/>
        <end position="94"/>
    </location>
</feature>
<organism evidence="2">
    <name type="scientific">Zea mays</name>
    <name type="common">Maize</name>
    <dbReference type="NCBI Taxonomy" id="4577"/>
    <lineage>
        <taxon>Eukaryota</taxon>
        <taxon>Viridiplantae</taxon>
        <taxon>Streptophyta</taxon>
        <taxon>Embryophyta</taxon>
        <taxon>Tracheophyta</taxon>
        <taxon>Spermatophyta</taxon>
        <taxon>Magnoliopsida</taxon>
        <taxon>Liliopsida</taxon>
        <taxon>Poales</taxon>
        <taxon>Poaceae</taxon>
        <taxon>PACMAD clade</taxon>
        <taxon>Panicoideae</taxon>
        <taxon>Andropogonodae</taxon>
        <taxon>Andropogoneae</taxon>
        <taxon>Tripsacinae</taxon>
        <taxon>Zea</taxon>
    </lineage>
</organism>
<sequence length="94" mass="10120">MSQPYCADAMARTAGSSSRSPKHMSTRRQNMAYRNASIAGGGAWALACASSASRPSFSASTRRTHARAGANSFTRDGCSVSETRLRRRRRHTGP</sequence>
<dbReference type="AlphaFoldDB" id="C4J4F5"/>
<feature type="region of interest" description="Disordered" evidence="1">
    <location>
        <begin position="54"/>
        <end position="94"/>
    </location>
</feature>
<dbReference type="EMBL" id="BT085702">
    <property type="protein sequence ID" value="ACR36055.1"/>
    <property type="molecule type" value="mRNA"/>
</dbReference>
<dbReference type="EMBL" id="BT086302">
    <property type="protein sequence ID" value="ACR36655.1"/>
    <property type="molecule type" value="mRNA"/>
</dbReference>
<feature type="region of interest" description="Disordered" evidence="1">
    <location>
        <begin position="1"/>
        <end position="27"/>
    </location>
</feature>